<comment type="caution">
    <text evidence="1">The sequence shown here is derived from an EMBL/GenBank/DDBJ whole genome shotgun (WGS) entry which is preliminary data.</text>
</comment>
<dbReference type="AlphaFoldDB" id="A0AAN8ZL30"/>
<dbReference type="Gene3D" id="3.50.50.60">
    <property type="entry name" value="FAD/NAD(P)-binding domain"/>
    <property type="match status" value="1"/>
</dbReference>
<evidence type="ECO:0000313" key="1">
    <source>
        <dbReference type="EMBL" id="KAK6945509.1"/>
    </source>
</evidence>
<dbReference type="InterPro" id="IPR036188">
    <property type="entry name" value="FAD/NAD-bd_sf"/>
</dbReference>
<evidence type="ECO:0000313" key="2">
    <source>
        <dbReference type="Proteomes" id="UP001370490"/>
    </source>
</evidence>
<dbReference type="GO" id="GO:0016116">
    <property type="term" value="P:carotenoid metabolic process"/>
    <property type="evidence" value="ECO:0007669"/>
    <property type="project" value="InterPro"/>
</dbReference>
<dbReference type="EMBL" id="JBAMMX010000002">
    <property type="protein sequence ID" value="KAK6945509.1"/>
    <property type="molecule type" value="Genomic_DNA"/>
</dbReference>
<dbReference type="Proteomes" id="UP001370490">
    <property type="component" value="Unassembled WGS sequence"/>
</dbReference>
<gene>
    <name evidence="1" type="ORF">RJ641_013053</name>
</gene>
<proteinExistence type="predicted"/>
<sequence>VLDAQDESGPRANYDSWMAYIPEGEFLSRIGPTEFLEVDLEKYASPNAMCECRNFCLCYAVVYMFAKWYKPGCTLEYPLDGSGAVADALVRGMQKFCGRISLKSHVERIAVENGQAVEVRLRSHQGICEDLGIHHIVVNDWERGVDADQNVVLIAEVPKYKKLNAECSEKGEGGHLQVIFKLTKC</sequence>
<protein>
    <submittedName>
        <fullName evidence="1">Uncharacterized protein</fullName>
    </submittedName>
</protein>
<name>A0AAN8ZL30_9MAGN</name>
<dbReference type="SUPFAM" id="SSF51905">
    <property type="entry name" value="FAD/NAD(P)-binding domain"/>
    <property type="match status" value="1"/>
</dbReference>
<dbReference type="InterPro" id="IPR045892">
    <property type="entry name" value="CrtISO-like"/>
</dbReference>
<keyword evidence="2" id="KW-1185">Reference proteome</keyword>
<feature type="non-terminal residue" evidence="1">
    <location>
        <position position="1"/>
    </location>
</feature>
<dbReference type="PANTHER" id="PTHR46313:SF1">
    <property type="entry name" value="FAD_NAD(P)-BINDING OXIDOREDUCTASE FAMILY PROTEIN"/>
    <property type="match status" value="1"/>
</dbReference>
<dbReference type="PANTHER" id="PTHR46313">
    <property type="match status" value="1"/>
</dbReference>
<organism evidence="1 2">
    <name type="scientific">Dillenia turbinata</name>
    <dbReference type="NCBI Taxonomy" id="194707"/>
    <lineage>
        <taxon>Eukaryota</taxon>
        <taxon>Viridiplantae</taxon>
        <taxon>Streptophyta</taxon>
        <taxon>Embryophyta</taxon>
        <taxon>Tracheophyta</taxon>
        <taxon>Spermatophyta</taxon>
        <taxon>Magnoliopsida</taxon>
        <taxon>eudicotyledons</taxon>
        <taxon>Gunneridae</taxon>
        <taxon>Pentapetalae</taxon>
        <taxon>Dilleniales</taxon>
        <taxon>Dilleniaceae</taxon>
        <taxon>Dillenia</taxon>
    </lineage>
</organism>
<accession>A0AAN8ZL30</accession>
<reference evidence="1 2" key="1">
    <citation type="submission" date="2023-12" db="EMBL/GenBank/DDBJ databases">
        <title>A high-quality genome assembly for Dillenia turbinata (Dilleniales).</title>
        <authorList>
            <person name="Chanderbali A."/>
        </authorList>
    </citation>
    <scope>NUCLEOTIDE SEQUENCE [LARGE SCALE GENOMIC DNA]</scope>
    <source>
        <strain evidence="1">LSX21</strain>
        <tissue evidence="1">Leaf</tissue>
    </source>
</reference>